<dbReference type="SUPFAM" id="SSF56801">
    <property type="entry name" value="Acetyl-CoA synthetase-like"/>
    <property type="match status" value="1"/>
</dbReference>
<gene>
    <name evidence="5" type="ORF">Slin15195_G081830</name>
</gene>
<evidence type="ECO:0000259" key="3">
    <source>
        <dbReference type="Pfam" id="PF00501"/>
    </source>
</evidence>
<dbReference type="Gene3D" id="3.40.50.12780">
    <property type="entry name" value="N-terminal domain of ligase-like"/>
    <property type="match status" value="1"/>
</dbReference>
<feature type="domain" description="AMP-dependent synthetase/ligase" evidence="3">
    <location>
        <begin position="15"/>
        <end position="386"/>
    </location>
</feature>
<feature type="domain" description="AMP-binding enzyme C-terminal" evidence="4">
    <location>
        <begin position="441"/>
        <end position="519"/>
    </location>
</feature>
<dbReference type="GO" id="GO:0016405">
    <property type="term" value="F:CoA-ligase activity"/>
    <property type="evidence" value="ECO:0007669"/>
    <property type="project" value="TreeGrafter"/>
</dbReference>
<keyword evidence="2" id="KW-0436">Ligase</keyword>
<comment type="similarity">
    <text evidence="1">Belongs to the ATP-dependent AMP-binding enzyme family.</text>
</comment>
<name>A0A9Q9AU69_9PEZI</name>
<dbReference type="GO" id="GO:0019748">
    <property type="term" value="P:secondary metabolic process"/>
    <property type="evidence" value="ECO:0007669"/>
    <property type="project" value="TreeGrafter"/>
</dbReference>
<evidence type="ECO:0000313" key="6">
    <source>
        <dbReference type="Proteomes" id="UP001056384"/>
    </source>
</evidence>
<proteinExistence type="inferred from homology"/>
<evidence type="ECO:0000256" key="1">
    <source>
        <dbReference type="ARBA" id="ARBA00006432"/>
    </source>
</evidence>
<dbReference type="PANTHER" id="PTHR24096">
    <property type="entry name" value="LONG-CHAIN-FATTY-ACID--COA LIGASE"/>
    <property type="match status" value="1"/>
</dbReference>
<dbReference type="AlphaFoldDB" id="A0A9Q9AU69"/>
<dbReference type="InterPro" id="IPR042099">
    <property type="entry name" value="ANL_N_sf"/>
</dbReference>
<dbReference type="Pfam" id="PF00501">
    <property type="entry name" value="AMP-binding"/>
    <property type="match status" value="1"/>
</dbReference>
<protein>
    <submittedName>
        <fullName evidence="5">AMP-dependent synthetase/ligase, AMP-binding enzyme domain, ANL domain-containing protein</fullName>
    </submittedName>
</protein>
<sequence length="543" mass="59235">MDWTTATLSRVPDDQDAPILIDTDRPERTISWRQYNAAVRGIAAGLQAEGLQSQDCVALLCENDVYYHTLGHGVIAAGGIFCPMQTSEKPAEITHQLKAASVKWMFSSPRLFDLALQSAKAAGLPESQVVLYDPPGVDAGSNVQSRLSRMLPADVSSWRNPNIDKDPKSIMALRMFSSGTTGVPKAANISHAALLSQLHQPGFYLEKSSANSTRAFVCIPLYHATSLMAYNNAVAGPQTTCITAEKGTGDVPRLFDLIREFKITATLLPPRFLMPFANCKREGTRPAEDVVNLETVRIGGSAINADHIKVFRDTFPRCNLLVGYGTTEVGTIAIITDANDFVPGRVGHIMPDAQVKFIDPTTLEEVPHGEVGEICVRGPQIFSGYHDNPEGNASSLLPDSAGDWFRTGDKGYFDDASSQIAITGRYKEIFKVASKEVSPDEVENVLMQLPAIEDAAVTPVPARHDENELEVRAYVVPKDKSAPIAAEDVAIFVAEKLSRHKVPTGGVIFCDQIPRNAMKKVVRRKLNELVALKGSREWLCVEH</sequence>
<dbReference type="Proteomes" id="UP001056384">
    <property type="component" value="Chromosome 6"/>
</dbReference>
<organism evidence="5 6">
    <name type="scientific">Septoria linicola</name>
    <dbReference type="NCBI Taxonomy" id="215465"/>
    <lineage>
        <taxon>Eukaryota</taxon>
        <taxon>Fungi</taxon>
        <taxon>Dikarya</taxon>
        <taxon>Ascomycota</taxon>
        <taxon>Pezizomycotina</taxon>
        <taxon>Dothideomycetes</taxon>
        <taxon>Dothideomycetidae</taxon>
        <taxon>Mycosphaerellales</taxon>
        <taxon>Mycosphaerellaceae</taxon>
        <taxon>Septoria</taxon>
    </lineage>
</organism>
<dbReference type="InterPro" id="IPR045851">
    <property type="entry name" value="AMP-bd_C_sf"/>
</dbReference>
<evidence type="ECO:0000259" key="4">
    <source>
        <dbReference type="Pfam" id="PF13193"/>
    </source>
</evidence>
<dbReference type="Pfam" id="PF13193">
    <property type="entry name" value="AMP-binding_C"/>
    <property type="match status" value="1"/>
</dbReference>
<dbReference type="PANTHER" id="PTHR24096:SF149">
    <property type="entry name" value="AMP-BINDING DOMAIN-CONTAINING PROTEIN-RELATED"/>
    <property type="match status" value="1"/>
</dbReference>
<dbReference type="EMBL" id="CP099423">
    <property type="protein sequence ID" value="USW54864.1"/>
    <property type="molecule type" value="Genomic_DNA"/>
</dbReference>
<dbReference type="InterPro" id="IPR000873">
    <property type="entry name" value="AMP-dep_synth/lig_dom"/>
</dbReference>
<accession>A0A9Q9AU69</accession>
<evidence type="ECO:0000313" key="5">
    <source>
        <dbReference type="EMBL" id="USW54864.1"/>
    </source>
</evidence>
<keyword evidence="6" id="KW-1185">Reference proteome</keyword>
<reference evidence="5" key="1">
    <citation type="submission" date="2022-06" db="EMBL/GenBank/DDBJ databases">
        <title>Complete genome sequences of two strains of the flax pathogen Septoria linicola.</title>
        <authorList>
            <person name="Lapalu N."/>
            <person name="Simon A."/>
            <person name="Demenou B."/>
            <person name="Paumier D."/>
            <person name="Guillot M.-P."/>
            <person name="Gout L."/>
            <person name="Valade R."/>
        </authorList>
    </citation>
    <scope>NUCLEOTIDE SEQUENCE</scope>
    <source>
        <strain evidence="5">SE15195</strain>
    </source>
</reference>
<dbReference type="InterPro" id="IPR025110">
    <property type="entry name" value="AMP-bd_C"/>
</dbReference>
<evidence type="ECO:0000256" key="2">
    <source>
        <dbReference type="ARBA" id="ARBA00022598"/>
    </source>
</evidence>
<dbReference type="Gene3D" id="3.30.300.30">
    <property type="match status" value="1"/>
</dbReference>